<accession>A0A2S9V6W5</accession>
<reference evidence="2" key="1">
    <citation type="journal article" date="2020" name="Int. J. Syst. Evol. Microbiol.">
        <title>Alteromonas alba sp. nov., a marine bacterium isolated from the seawater of the West Pacific Ocean.</title>
        <authorList>
            <person name="Sun C."/>
            <person name="Wu Y.-H."/>
            <person name="Xamxidin M."/>
            <person name="Cheng H."/>
            <person name="Xu X.-W."/>
        </authorList>
    </citation>
    <scope>NUCLEOTIDE SEQUENCE [LARGE SCALE GENOMIC DNA]</scope>
    <source>
        <strain evidence="2">190</strain>
    </source>
</reference>
<dbReference type="AlphaFoldDB" id="A0A2S9V6W5"/>
<evidence type="ECO:0000313" key="2">
    <source>
        <dbReference type="Proteomes" id="UP000238949"/>
    </source>
</evidence>
<organism evidence="1 2">
    <name type="scientific">Alteromonas alba</name>
    <dbReference type="NCBI Taxonomy" id="2079529"/>
    <lineage>
        <taxon>Bacteria</taxon>
        <taxon>Pseudomonadati</taxon>
        <taxon>Pseudomonadota</taxon>
        <taxon>Gammaproteobacteria</taxon>
        <taxon>Alteromonadales</taxon>
        <taxon>Alteromonadaceae</taxon>
        <taxon>Alteromonas/Salinimonas group</taxon>
        <taxon>Alteromonas</taxon>
    </lineage>
</organism>
<comment type="caution">
    <text evidence="1">The sequence shown here is derived from an EMBL/GenBank/DDBJ whole genome shotgun (WGS) entry which is preliminary data.</text>
</comment>
<gene>
    <name evidence="1" type="ORF">C6Y40_18650</name>
</gene>
<proteinExistence type="predicted"/>
<dbReference type="OrthoDB" id="1767513at2"/>
<evidence type="ECO:0000313" key="1">
    <source>
        <dbReference type="EMBL" id="PRO72197.1"/>
    </source>
</evidence>
<keyword evidence="2" id="KW-1185">Reference proteome</keyword>
<name>A0A2S9V6W5_9ALTE</name>
<dbReference type="Proteomes" id="UP000238949">
    <property type="component" value="Unassembled WGS sequence"/>
</dbReference>
<dbReference type="RefSeq" id="WP_105935910.1">
    <property type="nucleotide sequence ID" value="NZ_PVNP01000192.1"/>
</dbReference>
<evidence type="ECO:0008006" key="3">
    <source>
        <dbReference type="Google" id="ProtNLM"/>
    </source>
</evidence>
<dbReference type="EMBL" id="PVNP01000192">
    <property type="protein sequence ID" value="PRO72197.1"/>
    <property type="molecule type" value="Genomic_DNA"/>
</dbReference>
<protein>
    <recommendedName>
        <fullName evidence="3">DUF4304 domain-containing protein</fullName>
    </recommendedName>
</protein>
<sequence length="216" mass="24776">MVVPIHNKLINTAAREVLKPINMVRKGQSRLWLDDNGWWVAIAEFQPSQWSKGTYLNVTVSWQWYPRADYAYDLANRESAFVEFESEETFLLQARSLAEQAKQRVLYYRDVLSSPQRAQQFVLANTAGGSQHIWAALNKGMICLYARDFIQARHFFAEALACDDERAWAVQAKTFIQQLVSLPPAEQLLFVKRAVAQSRQLKKRPAIDIAFGEAPK</sequence>